<organism evidence="2 3">
    <name type="scientific">Pseudodesulfovibrio karagichevae</name>
    <dbReference type="NCBI Taxonomy" id="3239305"/>
    <lineage>
        <taxon>Bacteria</taxon>
        <taxon>Pseudomonadati</taxon>
        <taxon>Thermodesulfobacteriota</taxon>
        <taxon>Desulfovibrionia</taxon>
        <taxon>Desulfovibrionales</taxon>
        <taxon>Desulfovibrionaceae</taxon>
    </lineage>
</organism>
<dbReference type="EMBL" id="JBGLYH010000034">
    <property type="protein sequence ID" value="MEZ7197514.1"/>
    <property type="molecule type" value="Genomic_DNA"/>
</dbReference>
<dbReference type="Proteomes" id="UP001568698">
    <property type="component" value="Unassembled WGS sequence"/>
</dbReference>
<dbReference type="RefSeq" id="WP_371387028.1">
    <property type="nucleotide sequence ID" value="NZ_JBGLYH010000034.1"/>
</dbReference>
<reference evidence="2 3" key="1">
    <citation type="submission" date="2024-08" db="EMBL/GenBank/DDBJ databases">
        <title>Sulfate-reducing bacteria isolated from formation water of the oil field in Kazakhstan and description of Pseudodesulfovibrio sp.</title>
        <authorList>
            <person name="Bidzhieva S.K."/>
            <person name="Tourova T.P."/>
            <person name="Grouzdev D.S."/>
            <person name="Beletsky A.V."/>
            <person name="Sokolova D.S."/>
            <person name="Samigullina S.R."/>
            <person name="Poltaraus A.B."/>
            <person name="Avtukh A.N."/>
            <person name="Tereshina V.M."/>
            <person name="Zhaparov N.S."/>
            <person name="Mardanov A.V."/>
            <person name="Nazina T.N."/>
        </authorList>
    </citation>
    <scope>NUCLEOTIDE SEQUENCE [LARGE SCALE GENOMIC DNA]</scope>
    <source>
        <strain evidence="2 3">9FUS</strain>
    </source>
</reference>
<gene>
    <name evidence="2" type="ORF">AB6M95_12180</name>
</gene>
<dbReference type="PANTHER" id="PTHR32251:SF17">
    <property type="entry name" value="STEROID 5-ALPHA REDUCTASE C-TERMINAL DOMAIN-CONTAINING PROTEIN"/>
    <property type="match status" value="1"/>
</dbReference>
<evidence type="ECO:0000256" key="1">
    <source>
        <dbReference type="SAM" id="Phobius"/>
    </source>
</evidence>
<feature type="transmembrane region" description="Helical" evidence="1">
    <location>
        <begin position="128"/>
        <end position="144"/>
    </location>
</feature>
<dbReference type="InterPro" id="IPR010721">
    <property type="entry name" value="UstE-like"/>
</dbReference>
<sequence length="240" mass="26616">MGDSSGGKGGVDRAHGRSLPQRAVFCLGHLAIVLFCAWLAFGGLERAGRLFGQAWSFAAGSRAALLVGCAALYWLRHAVTLFYLLARRVDWPEVFGLLAFIGLIEVGMLLAGGGLFRETPPLFRPLDWFALALLLVGSWLNTASETQRKLWKRDPANRGHCYTGGLFKYSMHINYFGDTVMFTGWALLTAVPWALVLPALMAAMFVGYHIPALDAYLAERYPDDFPAYARTTRKFIPFLY</sequence>
<comment type="caution">
    <text evidence="2">The sequence shown here is derived from an EMBL/GenBank/DDBJ whole genome shotgun (WGS) entry which is preliminary data.</text>
</comment>
<name>A0ABV4K3H5_9BACT</name>
<evidence type="ECO:0000313" key="2">
    <source>
        <dbReference type="EMBL" id="MEZ7197514.1"/>
    </source>
</evidence>
<dbReference type="PROSITE" id="PS50244">
    <property type="entry name" value="S5A_REDUCTASE"/>
    <property type="match status" value="1"/>
</dbReference>
<keyword evidence="3" id="KW-1185">Reference proteome</keyword>
<feature type="transmembrane region" description="Helical" evidence="1">
    <location>
        <begin position="185"/>
        <end position="210"/>
    </location>
</feature>
<protein>
    <submittedName>
        <fullName evidence="2">DUF1295 domain-containing protein</fullName>
    </submittedName>
</protein>
<dbReference type="Gene3D" id="1.20.120.1630">
    <property type="match status" value="1"/>
</dbReference>
<dbReference type="Pfam" id="PF06966">
    <property type="entry name" value="DUF1295"/>
    <property type="match status" value="1"/>
</dbReference>
<proteinExistence type="predicted"/>
<evidence type="ECO:0000313" key="3">
    <source>
        <dbReference type="Proteomes" id="UP001568698"/>
    </source>
</evidence>
<keyword evidence="1" id="KW-0472">Membrane</keyword>
<feature type="transmembrane region" description="Helical" evidence="1">
    <location>
        <begin position="95"/>
        <end position="116"/>
    </location>
</feature>
<feature type="transmembrane region" description="Helical" evidence="1">
    <location>
        <begin position="53"/>
        <end position="75"/>
    </location>
</feature>
<feature type="transmembrane region" description="Helical" evidence="1">
    <location>
        <begin position="23"/>
        <end position="41"/>
    </location>
</feature>
<dbReference type="PANTHER" id="PTHR32251">
    <property type="entry name" value="3-OXO-5-ALPHA-STEROID 4-DEHYDROGENASE"/>
    <property type="match status" value="1"/>
</dbReference>
<accession>A0ABV4K3H5</accession>
<keyword evidence="1" id="KW-0812">Transmembrane</keyword>
<keyword evidence="1" id="KW-1133">Transmembrane helix</keyword>